<dbReference type="InterPro" id="IPR021851">
    <property type="entry name" value="DUF3455"/>
</dbReference>
<organism evidence="2 3">
    <name type="scientific">Pendulispora brunnea</name>
    <dbReference type="NCBI Taxonomy" id="2905690"/>
    <lineage>
        <taxon>Bacteria</taxon>
        <taxon>Pseudomonadati</taxon>
        <taxon>Myxococcota</taxon>
        <taxon>Myxococcia</taxon>
        <taxon>Myxococcales</taxon>
        <taxon>Sorangiineae</taxon>
        <taxon>Pendulisporaceae</taxon>
        <taxon>Pendulispora</taxon>
    </lineage>
</organism>
<keyword evidence="3" id="KW-1185">Reference proteome</keyword>
<evidence type="ECO:0000313" key="3">
    <source>
        <dbReference type="Proteomes" id="UP001379533"/>
    </source>
</evidence>
<dbReference type="PROSITE" id="PS51257">
    <property type="entry name" value="PROKAR_LIPOPROTEIN"/>
    <property type="match status" value="1"/>
</dbReference>
<keyword evidence="1" id="KW-0732">Signal</keyword>
<evidence type="ECO:0000256" key="1">
    <source>
        <dbReference type="SAM" id="SignalP"/>
    </source>
</evidence>
<dbReference type="Proteomes" id="UP001379533">
    <property type="component" value="Chromosome"/>
</dbReference>
<dbReference type="EMBL" id="CP089982">
    <property type="protein sequence ID" value="WXA94185.1"/>
    <property type="molecule type" value="Genomic_DNA"/>
</dbReference>
<accession>A0ABZ2K664</accession>
<proteinExistence type="predicted"/>
<dbReference type="Pfam" id="PF11937">
    <property type="entry name" value="DUF3455"/>
    <property type="match status" value="1"/>
</dbReference>
<dbReference type="PANTHER" id="PTHR35567:SF1">
    <property type="entry name" value="CONSERVED FUNGAL PROTEIN (AFU_ORTHOLOGUE AFUA_1G14230)"/>
    <property type="match status" value="1"/>
</dbReference>
<gene>
    <name evidence="2" type="ORF">LZC95_48045</name>
</gene>
<protein>
    <submittedName>
        <fullName evidence="2">DUF3455 domain-containing protein</fullName>
    </submittedName>
</protein>
<reference evidence="2 3" key="1">
    <citation type="submission" date="2021-12" db="EMBL/GenBank/DDBJ databases">
        <title>Discovery of the Pendulisporaceae a myxobacterial family with distinct sporulation behavior and unique specialized metabolism.</title>
        <authorList>
            <person name="Garcia R."/>
            <person name="Popoff A."/>
            <person name="Bader C.D."/>
            <person name="Loehr J."/>
            <person name="Walesch S."/>
            <person name="Walt C."/>
            <person name="Boldt J."/>
            <person name="Bunk B."/>
            <person name="Haeckl F.J.F.P.J."/>
            <person name="Gunesch A.P."/>
            <person name="Birkelbach J."/>
            <person name="Nuebel U."/>
            <person name="Pietschmann T."/>
            <person name="Bach T."/>
            <person name="Mueller R."/>
        </authorList>
    </citation>
    <scope>NUCLEOTIDE SEQUENCE [LARGE SCALE GENOMIC DNA]</scope>
    <source>
        <strain evidence="2 3">MSr12523</strain>
    </source>
</reference>
<feature type="signal peptide" evidence="1">
    <location>
        <begin position="1"/>
        <end position="18"/>
    </location>
</feature>
<dbReference type="PANTHER" id="PTHR35567">
    <property type="entry name" value="MALATE DEHYDROGENASE (AFU_ORTHOLOGUE AFUA_2G13800)"/>
    <property type="match status" value="1"/>
</dbReference>
<evidence type="ECO:0000313" key="2">
    <source>
        <dbReference type="EMBL" id="WXA94185.1"/>
    </source>
</evidence>
<dbReference type="RefSeq" id="WP_394844787.1">
    <property type="nucleotide sequence ID" value="NZ_CP089982.1"/>
</dbReference>
<feature type="chain" id="PRO_5045860341" evidence="1">
    <location>
        <begin position="19"/>
        <end position="193"/>
    </location>
</feature>
<name>A0ABZ2K664_9BACT</name>
<sequence length="193" mass="20581">MKIGYFALAMGVMVIACAGHPDEASDSASQETALHDDGWDDDRCRPAPPGIPAALAVPDDECLTAKVRGVGVQIYRCTAGAWLNIAPEANLLNRNGRFVGNHFFGPNWQWRDGSKVRAAKVAEVNAPDSAHDIPWLLLSVVGQDGAGRLAGVLHLQRLNTAGGVAPAGNCTNGAEVRVPYAADYLFYRLDSQE</sequence>